<dbReference type="InterPro" id="IPR055768">
    <property type="entry name" value="DUF7344"/>
</dbReference>
<feature type="region of interest" description="Disordered" evidence="1">
    <location>
        <begin position="53"/>
        <end position="101"/>
    </location>
</feature>
<sequence length="143" mass="16290">MVATDATPSLDLVFDLLSNRRRRFALYYLYDQPDGVATIDDLTDHVARLERRTLETEADTESLSESEIESDSSSNSTGESDAASVSTATGDRRQQIQTELQHIHLPKLEDAGVLEHDPRSETVRYWTQPSLEEWLEHAYHKEL</sequence>
<dbReference type="Gene3D" id="1.10.10.10">
    <property type="entry name" value="Winged helix-like DNA-binding domain superfamily/Winged helix DNA-binding domain"/>
    <property type="match status" value="1"/>
</dbReference>
<feature type="compositionally biased region" description="Polar residues" evidence="1">
    <location>
        <begin position="83"/>
        <end position="100"/>
    </location>
</feature>
<dbReference type="EMBL" id="RAPO01000002">
    <property type="protein sequence ID" value="RKD94979.1"/>
    <property type="molecule type" value="Genomic_DNA"/>
</dbReference>
<gene>
    <name evidence="3" type="ORF">ATJ93_1826</name>
</gene>
<feature type="compositionally biased region" description="Acidic residues" evidence="1">
    <location>
        <begin position="56"/>
        <end position="70"/>
    </location>
</feature>
<reference evidence="3 4" key="1">
    <citation type="submission" date="2018-09" db="EMBL/GenBank/DDBJ databases">
        <title>Genomic Encyclopedia of Archaeal and Bacterial Type Strains, Phase II (KMG-II): from individual species to whole genera.</title>
        <authorList>
            <person name="Goeker M."/>
        </authorList>
    </citation>
    <scope>NUCLEOTIDE SEQUENCE [LARGE SCALE GENOMIC DNA]</scope>
    <source>
        <strain evidence="3 4">DSM 13151</strain>
    </source>
</reference>
<evidence type="ECO:0000313" key="4">
    <source>
        <dbReference type="Proteomes" id="UP000283805"/>
    </source>
</evidence>
<proteinExistence type="predicted"/>
<evidence type="ECO:0000313" key="3">
    <source>
        <dbReference type="EMBL" id="RKD94979.1"/>
    </source>
</evidence>
<organism evidence="3 4">
    <name type="scientific">Halopiger aswanensis</name>
    <dbReference type="NCBI Taxonomy" id="148449"/>
    <lineage>
        <taxon>Archaea</taxon>
        <taxon>Methanobacteriati</taxon>
        <taxon>Methanobacteriota</taxon>
        <taxon>Stenosarchaea group</taxon>
        <taxon>Halobacteria</taxon>
        <taxon>Halobacteriales</taxon>
        <taxon>Natrialbaceae</taxon>
        <taxon>Halopiger</taxon>
    </lineage>
</organism>
<dbReference type="InterPro" id="IPR036388">
    <property type="entry name" value="WH-like_DNA-bd_sf"/>
</dbReference>
<protein>
    <recommendedName>
        <fullName evidence="2">DUF7344 domain-containing protein</fullName>
    </recommendedName>
</protein>
<comment type="caution">
    <text evidence="3">The sequence shown here is derived from an EMBL/GenBank/DDBJ whole genome shotgun (WGS) entry which is preliminary data.</text>
</comment>
<accession>A0A419WHP4</accession>
<dbReference type="AlphaFoldDB" id="A0A419WHP4"/>
<evidence type="ECO:0000259" key="2">
    <source>
        <dbReference type="Pfam" id="PF24035"/>
    </source>
</evidence>
<dbReference type="Pfam" id="PF24035">
    <property type="entry name" value="DUF7344"/>
    <property type="match status" value="2"/>
</dbReference>
<feature type="compositionally biased region" description="Low complexity" evidence="1">
    <location>
        <begin position="71"/>
        <end position="80"/>
    </location>
</feature>
<evidence type="ECO:0000256" key="1">
    <source>
        <dbReference type="SAM" id="MobiDB-lite"/>
    </source>
</evidence>
<dbReference type="Proteomes" id="UP000283805">
    <property type="component" value="Unassembled WGS sequence"/>
</dbReference>
<keyword evidence="4" id="KW-1185">Reference proteome</keyword>
<feature type="domain" description="DUF7344" evidence="2">
    <location>
        <begin position="84"/>
        <end position="124"/>
    </location>
</feature>
<name>A0A419WHP4_9EURY</name>
<feature type="domain" description="DUF7344" evidence="2">
    <location>
        <begin position="14"/>
        <end position="58"/>
    </location>
</feature>